<evidence type="ECO:0000256" key="5">
    <source>
        <dbReference type="ARBA" id="ARBA00022801"/>
    </source>
</evidence>
<dbReference type="SUPFAM" id="SSF52058">
    <property type="entry name" value="L domain-like"/>
    <property type="match status" value="2"/>
</dbReference>
<dbReference type="Pfam" id="PF23282">
    <property type="entry name" value="WHD_ROQ1"/>
    <property type="match status" value="1"/>
</dbReference>
<dbReference type="InterPro" id="IPR042197">
    <property type="entry name" value="Apaf_helical"/>
</dbReference>
<dbReference type="Pfam" id="PF20160">
    <property type="entry name" value="C-JID"/>
    <property type="match status" value="1"/>
</dbReference>
<dbReference type="PANTHER" id="PTHR11017:SF274">
    <property type="entry name" value="ADP-RIBOSYL CYCLASE_CYCLIC ADP-RIBOSE HYDROLASE-RELATED"/>
    <property type="match status" value="1"/>
</dbReference>
<dbReference type="Gene3D" id="3.80.10.10">
    <property type="entry name" value="Ribonuclease Inhibitor"/>
    <property type="match status" value="5"/>
</dbReference>
<evidence type="ECO:0000256" key="4">
    <source>
        <dbReference type="ARBA" id="ARBA00022741"/>
    </source>
</evidence>
<organism evidence="11">
    <name type="scientific">Arabidopsis thaliana</name>
    <name type="common">Mouse-ear cress</name>
    <dbReference type="NCBI Taxonomy" id="3702"/>
    <lineage>
        <taxon>Eukaryota</taxon>
        <taxon>Viridiplantae</taxon>
        <taxon>Streptophyta</taxon>
        <taxon>Embryophyta</taxon>
        <taxon>Tracheophyta</taxon>
        <taxon>Spermatophyta</taxon>
        <taxon>Magnoliopsida</taxon>
        <taxon>eudicotyledons</taxon>
        <taxon>Gunneridae</taxon>
        <taxon>Pentapetalae</taxon>
        <taxon>rosids</taxon>
        <taxon>malvids</taxon>
        <taxon>Brassicales</taxon>
        <taxon>Brassicaceae</taxon>
        <taxon>Camelineae</taxon>
        <taxon>Arabidopsis</taxon>
    </lineage>
</organism>
<dbReference type="EC" id="3.2.2.6" evidence="1"/>
<reference evidence="11" key="1">
    <citation type="submission" date="2018-03" db="EMBL/GenBank/DDBJ databases">
        <title>Modulation of ACD6 dependent hyperimmunity by natural alleles of an Arabidopsis thaliana NLR resistance gene.</title>
        <authorList>
            <person name="Zhu W."/>
            <person name="Zaidem M."/>
            <person name="Van de Weyer A.-L."/>
            <person name="Gutaker R.M."/>
            <person name="Chae E."/>
            <person name="Kim S.-T."/>
            <person name="Bemm F."/>
            <person name="Li L."/>
            <person name="Schwab R."/>
            <person name="Unger F."/>
            <person name="Beha M.J."/>
            <person name="Demar M."/>
            <person name="Weigel D."/>
        </authorList>
    </citation>
    <scope>NUCLEOTIDE SEQUENCE</scope>
    <source>
        <strain evidence="11">Edi-0 RPP4/5-T285</strain>
    </source>
</reference>
<keyword evidence="3" id="KW-0677">Repeat</keyword>
<evidence type="ECO:0000256" key="8">
    <source>
        <dbReference type="ARBA" id="ARBA00023027"/>
    </source>
</evidence>
<accession>A0A346XQC3</accession>
<dbReference type="GO" id="GO:0061809">
    <property type="term" value="F:NAD+ nucleosidase activity, cyclic ADP-ribose generating"/>
    <property type="evidence" value="ECO:0007669"/>
    <property type="project" value="UniProtKB-EC"/>
</dbReference>
<evidence type="ECO:0000256" key="3">
    <source>
        <dbReference type="ARBA" id="ARBA00022737"/>
    </source>
</evidence>
<dbReference type="InterPro" id="IPR011713">
    <property type="entry name" value="Leu-rich_rpt_3"/>
</dbReference>
<name>A0A346XQC3_ARATH</name>
<dbReference type="Pfam" id="PF07725">
    <property type="entry name" value="LRR_3"/>
    <property type="match status" value="2"/>
</dbReference>
<feature type="domain" description="TIR" evidence="10">
    <location>
        <begin position="11"/>
        <end position="177"/>
    </location>
</feature>
<dbReference type="InterPro" id="IPR002182">
    <property type="entry name" value="NB-ARC"/>
</dbReference>
<keyword evidence="8" id="KW-0520">NAD</keyword>
<comment type="catalytic activity">
    <reaction evidence="9">
        <text>NAD(+) + H2O = ADP-D-ribose + nicotinamide + H(+)</text>
        <dbReference type="Rhea" id="RHEA:16301"/>
        <dbReference type="ChEBI" id="CHEBI:15377"/>
        <dbReference type="ChEBI" id="CHEBI:15378"/>
        <dbReference type="ChEBI" id="CHEBI:17154"/>
        <dbReference type="ChEBI" id="CHEBI:57540"/>
        <dbReference type="ChEBI" id="CHEBI:57967"/>
        <dbReference type="EC" id="3.2.2.6"/>
    </reaction>
    <physiologicalReaction direction="left-to-right" evidence="9">
        <dbReference type="Rhea" id="RHEA:16302"/>
    </physiologicalReaction>
</comment>
<dbReference type="InterPro" id="IPR032675">
    <property type="entry name" value="LRR_dom_sf"/>
</dbReference>
<evidence type="ECO:0000256" key="9">
    <source>
        <dbReference type="ARBA" id="ARBA00047304"/>
    </source>
</evidence>
<evidence type="ECO:0000259" key="10">
    <source>
        <dbReference type="PROSITE" id="PS50104"/>
    </source>
</evidence>
<proteinExistence type="predicted"/>
<dbReference type="ExpressionAtlas" id="A0A346XQC3">
    <property type="expression patterns" value="baseline and differential"/>
</dbReference>
<dbReference type="Gene3D" id="3.40.50.10140">
    <property type="entry name" value="Toll/interleukin-1 receptor homology (TIR) domain"/>
    <property type="match status" value="1"/>
</dbReference>
<dbReference type="FunFam" id="3.80.10.10:FF:001175">
    <property type="entry name" value="Disease resistance protein (TIR-NBS-LRR class) family"/>
    <property type="match status" value="1"/>
</dbReference>
<dbReference type="InterPro" id="IPR000157">
    <property type="entry name" value="TIR_dom"/>
</dbReference>
<sequence>MASSSSSPSSWRYDVFPSFSGVDVRKTFLSHLIEALDRRSINTFMDHGIVRSCIIADALITAIREARISIVIFSENYASSTWCLNELVEIHKCHKDKDLDQMVIPVFYGVDPSHVRKQIGGFGDVFKKTCEDKPEDQKQRWVKALTDISNLAGEDLRNGPNDAHMVEKIANDVSNKLFHPPKGFGDLVGIEDHIEAIKSIMCLESKEAKIMVGIWGQSGIGKSTIGRALFSQLSSQFPLRAFVTYKSTSGSDVSGMKLSWEKELLSEILGQKDIKIEHFGVVEQRLKHKKVLILLDDVDNLEFLKTLVGKVEWFGPGSRVIVITQNRQLLKAHDINLIYEVEFPSEHLALTMLCRSAFGKDSPPDDFKELAFEVAKLAGHLPLGLNVLGSSLRRRGKKEWMEMMPRLRNGLNGDIMKTLRVSYDRLHQKDQDMFLCIACLFNGFEVSYVKDLLEDNVGLTMLSEKSLIRITPDGHIEMHNLLEKLGREIDRAKSKGNPGKRQFLTNFEDIHEVVTEKTGTETLLGIRLPFEEYFSTRSLLIDKESFKGMRNLQYLKIGDWSDGGQPQSLVYLPLKLRLLDWDDCPLKSLPSTFKAEYLVNLIMKYSKLEKLWEGTLPLGSLKKMNLMCSKNLKEIPDLSLAINLEELNLEGCESLVTLPSSIQNAIKLWKLHCSGVILIDLKSLEGVRNLEYLLVDNWSSMEGTQGIVYFPSKLRLLLWNNCPLKRLHSNFKVEYLVKLRMENSDLEKLWDGTQPLGSLEQMYLRGSKYLKEIPDLSLAINLEKLDFAECESLVTLPSSIQNATKLIYLDMRGCKNLESFPTDLNLESLEYLDLTGCPNLRNFPAIKMGCLGEEERNEIVVEDCFWNKNLPGLDYLNCLMRCMPCEFRPEYLTSLNVSGYKLEKLWEGIQSLGSLKWMDLSESENLREIPDLSKATNLENLKLNNCKSLVTLPTTIGNLQKLVRFEMKECTGLEVLPTAVNLSSLKILDLGGCSSLRSFPLISTSIKWLNLENTAIEEILDLSKATNLKRFYLSGCKSLVTLPSTIGNLHRLVRLEMKECTGLELLPTDINLSSLETLDLSGCSSLRSFPLISKSIKWLYLENTAIEEVPCCIEDFTRLTVLLMYCCQRLKNISPNIFRLTSLTFADFTDCRGVIKALSDATVVATMEDSVSCAPLSENIEYTCQRFWEDNFVIAWKIDWDYFSFRNCFKLERDARELILRSCFKPLALPGGEIPKCFTYRAYGDSLTVTLPQSSLSQEFLRFKACVVVEPLTEGESWDLYLNVNVGFNGKQYQKSFFEDAELQFCKTDHLFFCSFKFESEMLVNDVEFKFCCSNRIKECGVRLLYVYQETEYNQPTTRSKKRMRMTSGTSEEYINLAGDQIVANTGLTALNMELPLGQGEASSSTSLEGEALCVDDYMITREQDEQIPVLYTVSGNWSILSFCFALF</sequence>
<evidence type="ECO:0000313" key="11">
    <source>
        <dbReference type="EMBL" id="AXU93552.1"/>
    </source>
</evidence>
<evidence type="ECO:0000256" key="1">
    <source>
        <dbReference type="ARBA" id="ARBA00011982"/>
    </source>
</evidence>
<dbReference type="InterPro" id="IPR058192">
    <property type="entry name" value="WHD_ROQ1-like"/>
</dbReference>
<dbReference type="Pfam" id="PF01582">
    <property type="entry name" value="TIR"/>
    <property type="match status" value="1"/>
</dbReference>
<dbReference type="InterPro" id="IPR035897">
    <property type="entry name" value="Toll_tir_struct_dom_sf"/>
</dbReference>
<dbReference type="SMART" id="SM00255">
    <property type="entry name" value="TIR"/>
    <property type="match status" value="1"/>
</dbReference>
<dbReference type="PROSITE" id="PS50104">
    <property type="entry name" value="TIR"/>
    <property type="match status" value="1"/>
</dbReference>
<keyword evidence="7" id="KW-0067">ATP-binding</keyword>
<protein>
    <recommendedName>
        <fullName evidence="1">ADP-ribosyl cyclase/cyclic ADP-ribose hydrolase</fullName>
        <ecNumber evidence="1">3.2.2.6</ecNumber>
    </recommendedName>
</protein>
<dbReference type="Gene3D" id="1.10.8.430">
    <property type="entry name" value="Helical domain of apoptotic protease-activating factors"/>
    <property type="match status" value="1"/>
</dbReference>
<dbReference type="InterPro" id="IPR027417">
    <property type="entry name" value="P-loop_NTPase"/>
</dbReference>
<dbReference type="GO" id="GO:0005524">
    <property type="term" value="F:ATP binding"/>
    <property type="evidence" value="ECO:0007669"/>
    <property type="project" value="UniProtKB-KW"/>
</dbReference>
<dbReference type="PRINTS" id="PR00364">
    <property type="entry name" value="DISEASERSIST"/>
</dbReference>
<dbReference type="FunFam" id="3.40.50.300:FF:001002">
    <property type="entry name" value="Disease resistance protein (TIR-NBS-LRR class)"/>
    <property type="match status" value="1"/>
</dbReference>
<keyword evidence="2" id="KW-0433">Leucine-rich repeat</keyword>
<dbReference type="EMBL" id="MH042113">
    <property type="protein sequence ID" value="AXU93552.1"/>
    <property type="molecule type" value="Genomic_DNA"/>
</dbReference>
<dbReference type="Pfam" id="PF00931">
    <property type="entry name" value="NB-ARC"/>
    <property type="match status" value="1"/>
</dbReference>
<dbReference type="Gene3D" id="3.40.50.300">
    <property type="entry name" value="P-loop containing nucleotide triphosphate hydrolases"/>
    <property type="match status" value="1"/>
</dbReference>
<dbReference type="PANTHER" id="PTHR11017">
    <property type="entry name" value="LEUCINE-RICH REPEAT-CONTAINING PROTEIN"/>
    <property type="match status" value="1"/>
</dbReference>
<evidence type="ECO:0000256" key="7">
    <source>
        <dbReference type="ARBA" id="ARBA00022840"/>
    </source>
</evidence>
<dbReference type="FunFam" id="1.10.8.430:FF:000002">
    <property type="entry name" value="Disease resistance protein (TIR-NBS-LRR class)"/>
    <property type="match status" value="1"/>
</dbReference>
<dbReference type="SUPFAM" id="SSF46785">
    <property type="entry name" value="Winged helix' DNA-binding domain"/>
    <property type="match status" value="1"/>
</dbReference>
<evidence type="ECO:0000256" key="6">
    <source>
        <dbReference type="ARBA" id="ARBA00022821"/>
    </source>
</evidence>
<keyword evidence="6" id="KW-0611">Plant defense</keyword>
<dbReference type="GO" id="GO:0007165">
    <property type="term" value="P:signal transduction"/>
    <property type="evidence" value="ECO:0007669"/>
    <property type="project" value="InterPro"/>
</dbReference>
<dbReference type="FunFam" id="3.80.10.10:FF:000359">
    <property type="entry name" value="Disease resistance protein (TIR-NBS-LRR class) family"/>
    <property type="match status" value="1"/>
</dbReference>
<dbReference type="InterPro" id="IPR045344">
    <property type="entry name" value="C-JID"/>
</dbReference>
<keyword evidence="4" id="KW-0547">Nucleotide-binding</keyword>
<dbReference type="InterPro" id="IPR036390">
    <property type="entry name" value="WH_DNA-bd_sf"/>
</dbReference>
<dbReference type="SUPFAM" id="SSF52200">
    <property type="entry name" value="Toll/Interleukin receptor TIR domain"/>
    <property type="match status" value="1"/>
</dbReference>
<evidence type="ECO:0000256" key="2">
    <source>
        <dbReference type="ARBA" id="ARBA00022614"/>
    </source>
</evidence>
<dbReference type="GO" id="GO:0043531">
    <property type="term" value="F:ADP binding"/>
    <property type="evidence" value="ECO:0007669"/>
    <property type="project" value="InterPro"/>
</dbReference>
<dbReference type="GO" id="GO:0006952">
    <property type="term" value="P:defense response"/>
    <property type="evidence" value="ECO:0007669"/>
    <property type="project" value="UniProtKB-KW"/>
</dbReference>
<dbReference type="SUPFAM" id="SSF52540">
    <property type="entry name" value="P-loop containing nucleoside triphosphate hydrolases"/>
    <property type="match status" value="1"/>
</dbReference>
<dbReference type="FunFam" id="3.40.50.10140:FF:000007">
    <property type="entry name" value="Disease resistance protein (TIR-NBS-LRR class)"/>
    <property type="match status" value="1"/>
</dbReference>
<dbReference type="InterPro" id="IPR044974">
    <property type="entry name" value="Disease_R_plants"/>
</dbReference>
<keyword evidence="5" id="KW-0378">Hydrolase</keyword>